<accession>A0A4Q0M2M3</accession>
<evidence type="ECO:0000313" key="3">
    <source>
        <dbReference type="Proteomes" id="UP000289708"/>
    </source>
</evidence>
<dbReference type="EMBL" id="RYFI01000037">
    <property type="protein sequence ID" value="RXF67117.1"/>
    <property type="molecule type" value="Genomic_DNA"/>
</dbReference>
<dbReference type="InterPro" id="IPR025272">
    <property type="entry name" value="SocA_Panacea"/>
</dbReference>
<dbReference type="OrthoDB" id="9799173at2"/>
<keyword evidence="3" id="KW-1185">Reference proteome</keyword>
<name>A0A4Q0M2M3_9HYPH</name>
<protein>
    <submittedName>
        <fullName evidence="2">DUF4065 domain-containing protein</fullName>
    </submittedName>
</protein>
<comment type="caution">
    <text evidence="2">The sequence shown here is derived from an EMBL/GenBank/DDBJ whole genome shotgun (WGS) entry which is preliminary data.</text>
</comment>
<reference evidence="2 3" key="1">
    <citation type="submission" date="2018-12" db="EMBL/GenBank/DDBJ databases">
        <title>bacterium Hansschlegelia zhihuaiae S113.</title>
        <authorList>
            <person name="He J."/>
        </authorList>
    </citation>
    <scope>NUCLEOTIDE SEQUENCE [LARGE SCALE GENOMIC DNA]</scope>
    <source>
        <strain evidence="2 3">S 113</strain>
    </source>
</reference>
<dbReference type="AlphaFoldDB" id="A0A4Q0M2M3"/>
<dbReference type="Pfam" id="PF13274">
    <property type="entry name" value="SocA_Panacea"/>
    <property type="match status" value="1"/>
</dbReference>
<proteinExistence type="predicted"/>
<sequence>MADTLRAAKTICELRGWSLSNLPLQKLLYLSHMVHLGRHGQKLAEGPFEAWDLGPVEPRLYRKVKAYGGSSIPNIFSGPIYDSGSPERDSIEFVLNDLSSATPARLVAITHQPHGAWAQNYRPNITGIVIPDDDIRAEYVRRMEKLQNRAVPA</sequence>
<feature type="domain" description="Antitoxin SocA-like Panacea" evidence="1">
    <location>
        <begin position="24"/>
        <end position="117"/>
    </location>
</feature>
<gene>
    <name evidence="2" type="ORF">EK403_21725</name>
</gene>
<evidence type="ECO:0000259" key="1">
    <source>
        <dbReference type="Pfam" id="PF13274"/>
    </source>
</evidence>
<organism evidence="2 3">
    <name type="scientific">Hansschlegelia zhihuaiae</name>
    <dbReference type="NCBI Taxonomy" id="405005"/>
    <lineage>
        <taxon>Bacteria</taxon>
        <taxon>Pseudomonadati</taxon>
        <taxon>Pseudomonadota</taxon>
        <taxon>Alphaproteobacteria</taxon>
        <taxon>Hyphomicrobiales</taxon>
        <taxon>Methylopilaceae</taxon>
        <taxon>Hansschlegelia</taxon>
    </lineage>
</organism>
<dbReference type="RefSeq" id="WP_128779545.1">
    <property type="nucleotide sequence ID" value="NZ_RYFI01000037.1"/>
</dbReference>
<evidence type="ECO:0000313" key="2">
    <source>
        <dbReference type="EMBL" id="RXF67117.1"/>
    </source>
</evidence>
<dbReference type="Proteomes" id="UP000289708">
    <property type="component" value="Unassembled WGS sequence"/>
</dbReference>